<dbReference type="EMBL" id="CP002461">
    <property type="protein sequence ID" value="AEN99143.1"/>
    <property type="molecule type" value="Genomic_DNA"/>
</dbReference>
<dbReference type="Pfam" id="PF05833">
    <property type="entry name" value="NFACT_N"/>
    <property type="match status" value="1"/>
</dbReference>
<keyword evidence="3 5" id="KW-0694">RNA-binding</keyword>
<keyword evidence="4 5" id="KW-0648">Protein biosynthesis</keyword>
<comment type="subunit">
    <text evidence="5">Associates with stalled 50S ribosomal subunits. Binds to RqcP.</text>
</comment>
<keyword evidence="8" id="KW-1185">Reference proteome</keyword>
<feature type="coiled-coil region" evidence="5">
    <location>
        <begin position="321"/>
        <end position="348"/>
    </location>
</feature>
<dbReference type="GO" id="GO:0019843">
    <property type="term" value="F:rRNA binding"/>
    <property type="evidence" value="ECO:0007669"/>
    <property type="project" value="UniProtKB-UniRule"/>
</dbReference>
<sequence length="595" mass="68374">MSKYNLLQENGLIVYTRGTNRKRGYNMSFDGSFTHSMTKELKSELLNGRVTKVNEPYLNEIILTVRSNSKNYQVLLSANPSYARVQTTKVPFVNPKVPSNFVMTLRKHIQGSFITKIHQVDNDRIIHFHFNSRNELGDMEELVIVIEIMARHSNIVLVEARNSNIIDAVKRIGSDKNRYRTLLPGSKYINPPKQDSVNPFGEVEFSKLKSLEQSFPNVNVLSIELRKMFQGLGKDTSLALADALHATGSTIESKFKSFFEKFNNAKATIATDENEKLVFSAFPFATEKSLKQFDTLSEMLDEYFQVKVKRERVREQGSQLIQVTKNELKKNRNKLRKLERSLDENKHSDDYRIKGEVLMTYLHKVKPGDKTVKLDNFYDDNHQIEIKLKPSLSPSANAQWYFKQYQKKKNSLKYLNEQIEKTTEEINYFENIEAQIQIANPEDLFDIKTELKSGGYIRDHSKAKKKTRIKVSKPEKFISSDGTTILVGKNNLQNDQLTLKTADKRDIWLHAQKIHGSHVIIRNFDPSEQTIVEAAELAAYFSKARDSANVPVDYDPVKRVKKPNGGKPGLVHYTGQKTVFVTPSKEIVEQLRENK</sequence>
<evidence type="ECO:0000256" key="2">
    <source>
        <dbReference type="ARBA" id="ARBA00022730"/>
    </source>
</evidence>
<accession>G2KTP0</accession>
<reference evidence="7 8" key="1">
    <citation type="journal article" date="2011" name="Microb. Cell Fact.">
        <title>Genomic analysis reveals Lactobacillus sanfranciscensis as stable element in traditional sourdoughs.</title>
        <authorList>
            <person name="Vogel R.F."/>
            <person name="Pavlovic M."/>
            <person name="Ehrmann M.A."/>
            <person name="Wiezer A."/>
            <person name="Liesegang H."/>
            <person name="Offschanka S."/>
            <person name="Voget S."/>
            <person name="Angelov A."/>
            <person name="Bocker G."/>
            <person name="Liebl W."/>
        </authorList>
    </citation>
    <scope>NUCLEOTIDE SEQUENCE [LARGE SCALE GENOMIC DNA]</scope>
    <source>
        <strain evidence="7 8">TMW 1.1304</strain>
    </source>
</reference>
<keyword evidence="5" id="KW-0175">Coiled coil</keyword>
<dbReference type="Proteomes" id="UP000001285">
    <property type="component" value="Chromosome"/>
</dbReference>
<keyword evidence="2 5" id="KW-0699">rRNA-binding</keyword>
<protein>
    <recommendedName>
        <fullName evidence="5">Rqc2 homolog RqcH</fullName>
        <shortName evidence="5">RqcH</shortName>
    </recommendedName>
</protein>
<dbReference type="STRING" id="714313.LSA_07250"/>
<dbReference type="GO" id="GO:0072344">
    <property type="term" value="P:rescue of stalled ribosome"/>
    <property type="evidence" value="ECO:0007669"/>
    <property type="project" value="UniProtKB-UniRule"/>
</dbReference>
<dbReference type="InterPro" id="IPR008532">
    <property type="entry name" value="NFACT_RNA-bd"/>
</dbReference>
<dbReference type="HAMAP" id="MF_00844_B">
    <property type="entry name" value="RqcH_B"/>
    <property type="match status" value="1"/>
</dbReference>
<dbReference type="Gene3D" id="2.30.310.10">
    <property type="entry name" value="ibrinogen binding protein from staphylococcus aureus domain"/>
    <property type="match status" value="1"/>
</dbReference>
<gene>
    <name evidence="5" type="primary">rqcH</name>
    <name evidence="7" type="ordered locus">LSA_07250</name>
</gene>
<dbReference type="GO" id="GO:1990112">
    <property type="term" value="C:RQC complex"/>
    <property type="evidence" value="ECO:0007669"/>
    <property type="project" value="TreeGrafter"/>
</dbReference>
<dbReference type="GO" id="GO:0000049">
    <property type="term" value="F:tRNA binding"/>
    <property type="evidence" value="ECO:0007669"/>
    <property type="project" value="UniProtKB-UniRule"/>
</dbReference>
<organism evidence="7 8">
    <name type="scientific">Fructilactobacillus sanfranciscensis (strain TMW 1.1304)</name>
    <name type="common">Lactobacillus sanfranciscensis</name>
    <dbReference type="NCBI Taxonomy" id="714313"/>
    <lineage>
        <taxon>Bacteria</taxon>
        <taxon>Bacillati</taxon>
        <taxon>Bacillota</taxon>
        <taxon>Bacilli</taxon>
        <taxon>Lactobacillales</taxon>
        <taxon>Lactobacillaceae</taxon>
        <taxon>Fructilactobacillus</taxon>
    </lineage>
</organism>
<evidence type="ECO:0000313" key="7">
    <source>
        <dbReference type="EMBL" id="AEN99143.1"/>
    </source>
</evidence>
<dbReference type="FunFam" id="2.30.310.10:FF:000004">
    <property type="entry name" value="Fibronectin-binding protein A"/>
    <property type="match status" value="1"/>
</dbReference>
<evidence type="ECO:0000256" key="1">
    <source>
        <dbReference type="ARBA" id="ARBA00022555"/>
    </source>
</evidence>
<dbReference type="Gene3D" id="3.40.970.40">
    <property type="entry name" value="fibrinogen binding protein from staphylococcus aureus domain like"/>
    <property type="match status" value="1"/>
</dbReference>
<keyword evidence="1 5" id="KW-0820">tRNA-binding</keyword>
<dbReference type="HOGENOM" id="CLU_022481_2_1_9"/>
<evidence type="ECO:0000256" key="4">
    <source>
        <dbReference type="ARBA" id="ARBA00022917"/>
    </source>
</evidence>
<dbReference type="AlphaFoldDB" id="G2KTP0"/>
<dbReference type="KEGG" id="lsn:LSA_07250"/>
<dbReference type="PANTHER" id="PTHR15239:SF6">
    <property type="entry name" value="RIBOSOME QUALITY CONTROL COMPLEX SUBUNIT NEMF"/>
    <property type="match status" value="1"/>
</dbReference>
<feature type="domain" description="NFACT RNA-binding" evidence="6">
    <location>
        <begin position="476"/>
        <end position="565"/>
    </location>
</feature>
<dbReference type="InterPro" id="IPR043682">
    <property type="entry name" value="RqcH_bacterial"/>
</dbReference>
<comment type="similarity">
    <text evidence="5">Belongs to the NEMF family.</text>
</comment>
<dbReference type="PANTHER" id="PTHR15239">
    <property type="entry name" value="NUCLEAR EXPORT MEDIATOR FACTOR NEMF"/>
    <property type="match status" value="1"/>
</dbReference>
<dbReference type="eggNOG" id="COG1293">
    <property type="taxonomic scope" value="Bacteria"/>
</dbReference>
<dbReference type="InterPro" id="IPR051608">
    <property type="entry name" value="RQC_Subunit_NEMF"/>
</dbReference>
<evidence type="ECO:0000256" key="5">
    <source>
        <dbReference type="HAMAP-Rule" id="MF_00844"/>
    </source>
</evidence>
<evidence type="ECO:0000259" key="6">
    <source>
        <dbReference type="Pfam" id="PF05670"/>
    </source>
</evidence>
<comment type="function">
    <text evidence="5">Key component of the ribosome quality control system (RQC), a ribosome-associated complex that mediates the extraction of incompletely synthesized nascent chains from stalled ribosomes and their subsequent degradation. RqcH recruits Ala-charged tRNA, and with RqcP directs the elongation of stalled nascent chains on 50S ribosomal subunits, leading to non-templated C-terminal alanine extensions (Ala tail). The Ala tail promotes nascent chain degradation. May add between 1 and at least 8 Ala residues. Binds to stalled 50S ribosomal subunits.</text>
</comment>
<dbReference type="GO" id="GO:0043023">
    <property type="term" value="F:ribosomal large subunit binding"/>
    <property type="evidence" value="ECO:0007669"/>
    <property type="project" value="UniProtKB-UniRule"/>
</dbReference>
<evidence type="ECO:0000256" key="3">
    <source>
        <dbReference type="ARBA" id="ARBA00022884"/>
    </source>
</evidence>
<dbReference type="Pfam" id="PF05670">
    <property type="entry name" value="NFACT-R_1"/>
    <property type="match status" value="1"/>
</dbReference>
<proteinExistence type="inferred from homology"/>
<name>G2KTP0_FRUST</name>
<evidence type="ECO:0000313" key="8">
    <source>
        <dbReference type="Proteomes" id="UP000001285"/>
    </source>
</evidence>